<dbReference type="PANTHER" id="PTHR10666">
    <property type="entry name" value="UBIQUITIN"/>
    <property type="match status" value="1"/>
</dbReference>
<dbReference type="GO" id="GO:0006412">
    <property type="term" value="P:translation"/>
    <property type="evidence" value="ECO:0007669"/>
    <property type="project" value="InterPro"/>
</dbReference>
<dbReference type="InterPro" id="IPR000626">
    <property type="entry name" value="Ubiquitin-like_dom"/>
</dbReference>
<dbReference type="SUPFAM" id="SSF54236">
    <property type="entry name" value="Ubiquitin-like"/>
    <property type="match status" value="1"/>
</dbReference>
<dbReference type="GO" id="GO:0005840">
    <property type="term" value="C:ribosome"/>
    <property type="evidence" value="ECO:0007669"/>
    <property type="project" value="UniProtKB-KW"/>
</dbReference>
<sequence>MERGGGTGDPRQRPLADTRRPAARRKGFGRGAALPRSGFDIENVKAKIQDKESIPPDQQHLTFEGKQLKDGRTLSDYNIQKESTLHLMLCLRGGIIEPSFRQLSQKYNCNKIICHKCYTHLHPCTINSHKKWDHTNNMCPKKKKVK</sequence>
<organism evidence="16 17">
    <name type="scientific">Cnephaeus nilssonii</name>
    <name type="common">Northern bat</name>
    <name type="synonym">Eptesicus nilssonii</name>
    <dbReference type="NCBI Taxonomy" id="3371016"/>
    <lineage>
        <taxon>Eukaryota</taxon>
        <taxon>Metazoa</taxon>
        <taxon>Chordata</taxon>
        <taxon>Craniata</taxon>
        <taxon>Vertebrata</taxon>
        <taxon>Euteleostomi</taxon>
        <taxon>Mammalia</taxon>
        <taxon>Eutheria</taxon>
        <taxon>Laurasiatheria</taxon>
        <taxon>Chiroptera</taxon>
        <taxon>Yangochiroptera</taxon>
        <taxon>Vespertilionidae</taxon>
        <taxon>Cnephaeus</taxon>
    </lineage>
</organism>
<evidence type="ECO:0000256" key="8">
    <source>
        <dbReference type="ARBA" id="ARBA00023242"/>
    </source>
</evidence>
<dbReference type="InterPro" id="IPR050158">
    <property type="entry name" value="Ubiquitin_ubiquitin-like"/>
</dbReference>
<evidence type="ECO:0000256" key="13">
    <source>
        <dbReference type="ARBA" id="ARBA00035298"/>
    </source>
</evidence>
<feature type="domain" description="Ubiquitin-like" evidence="15">
    <location>
        <begin position="41"/>
        <end position="94"/>
    </location>
</feature>
<evidence type="ECO:0000313" key="17">
    <source>
        <dbReference type="Proteomes" id="UP001177744"/>
    </source>
</evidence>
<keyword evidence="8" id="KW-0539">Nucleus</keyword>
<dbReference type="Gene3D" id="3.10.20.90">
    <property type="entry name" value="Phosphatidylinositol 3-kinase Catalytic Subunit, Chain A, domain 1"/>
    <property type="match status" value="1"/>
</dbReference>
<keyword evidence="6" id="KW-0013">ADP-ribosylation</keyword>
<dbReference type="PROSITE" id="PS50053">
    <property type="entry name" value="UBIQUITIN_2"/>
    <property type="match status" value="1"/>
</dbReference>
<feature type="region of interest" description="Disordered" evidence="14">
    <location>
        <begin position="1"/>
        <end position="35"/>
    </location>
</feature>
<dbReference type="Proteomes" id="UP001177744">
    <property type="component" value="Unassembled WGS sequence"/>
</dbReference>
<evidence type="ECO:0000256" key="1">
    <source>
        <dbReference type="ARBA" id="ARBA00004123"/>
    </source>
</evidence>
<reference evidence="16" key="1">
    <citation type="submission" date="2023-06" db="EMBL/GenBank/DDBJ databases">
        <title>Reference genome for the Northern bat (Eptesicus nilssonii), a most northern bat species.</title>
        <authorList>
            <person name="Laine V.N."/>
            <person name="Pulliainen A.T."/>
            <person name="Lilley T.M."/>
        </authorList>
    </citation>
    <scope>NUCLEOTIDE SEQUENCE</scope>
    <source>
        <strain evidence="16">BLF_Eptnil</strain>
        <tissue evidence="16">Kidney</tissue>
    </source>
</reference>
<comment type="caution">
    <text evidence="16">The sequence shown here is derived from an EMBL/GenBank/DDBJ whole genome shotgun (WGS) entry which is preliminary data.</text>
</comment>
<keyword evidence="5" id="KW-0963">Cytoplasm</keyword>
<feature type="compositionally biased region" description="Basic and acidic residues" evidence="14">
    <location>
        <begin position="10"/>
        <end position="20"/>
    </location>
</feature>
<evidence type="ECO:0000256" key="6">
    <source>
        <dbReference type="ARBA" id="ARBA00022765"/>
    </source>
</evidence>
<evidence type="ECO:0000313" key="16">
    <source>
        <dbReference type="EMBL" id="KAK1340212.1"/>
    </source>
</evidence>
<evidence type="ECO:0000256" key="7">
    <source>
        <dbReference type="ARBA" id="ARBA00022980"/>
    </source>
</evidence>
<accession>A0AA40I0G1</accession>
<keyword evidence="7" id="KW-0689">Ribosomal protein</keyword>
<proteinExistence type="inferred from homology"/>
<comment type="similarity">
    <text evidence="3">In the N-terminal section; belongs to the ubiquitin family.</text>
</comment>
<dbReference type="InterPro" id="IPR019956">
    <property type="entry name" value="Ubiquitin_dom"/>
</dbReference>
<dbReference type="GO" id="GO:0005737">
    <property type="term" value="C:cytoplasm"/>
    <property type="evidence" value="ECO:0007669"/>
    <property type="project" value="UniProtKB-SubCell"/>
</dbReference>
<keyword evidence="9" id="KW-0687">Ribonucleoprotein</keyword>
<evidence type="ECO:0000256" key="14">
    <source>
        <dbReference type="SAM" id="MobiDB-lite"/>
    </source>
</evidence>
<evidence type="ECO:0000256" key="11">
    <source>
        <dbReference type="ARBA" id="ARBA00032326"/>
    </source>
</evidence>
<evidence type="ECO:0000256" key="3">
    <source>
        <dbReference type="ARBA" id="ARBA00008373"/>
    </source>
</evidence>
<evidence type="ECO:0000256" key="9">
    <source>
        <dbReference type="ARBA" id="ARBA00023274"/>
    </source>
</evidence>
<dbReference type="AlphaFoldDB" id="A0AA40I0G1"/>
<dbReference type="GO" id="GO:1990904">
    <property type="term" value="C:ribonucleoprotein complex"/>
    <property type="evidence" value="ECO:0007669"/>
    <property type="project" value="UniProtKB-KW"/>
</dbReference>
<comment type="similarity">
    <text evidence="4">In the C-terminal section; belongs to the eukaryotic ribosomal protein eL40 family.</text>
</comment>
<evidence type="ECO:0000256" key="4">
    <source>
        <dbReference type="ARBA" id="ARBA00010570"/>
    </source>
</evidence>
<dbReference type="FunFam" id="3.10.20.90:FF:000222">
    <property type="entry name" value="Polyubiquitin 5"/>
    <property type="match status" value="1"/>
</dbReference>
<dbReference type="EMBL" id="JAULJE010000008">
    <property type="protein sequence ID" value="KAK1340212.1"/>
    <property type="molecule type" value="Genomic_DNA"/>
</dbReference>
<evidence type="ECO:0000256" key="2">
    <source>
        <dbReference type="ARBA" id="ARBA00004496"/>
    </source>
</evidence>
<keyword evidence="17" id="KW-1185">Reference proteome</keyword>
<gene>
    <name evidence="16" type="ORF">QTO34_018777</name>
</gene>
<comment type="subcellular location">
    <subcellularLocation>
        <location evidence="2">Cytoplasm</location>
    </subcellularLocation>
    <subcellularLocation>
        <location evidence="1">Nucleus</location>
    </subcellularLocation>
</comment>
<evidence type="ECO:0000256" key="12">
    <source>
        <dbReference type="ARBA" id="ARBA00035125"/>
    </source>
</evidence>
<dbReference type="PRINTS" id="PR00348">
    <property type="entry name" value="UBIQUITIN"/>
</dbReference>
<evidence type="ECO:0000256" key="10">
    <source>
        <dbReference type="ARBA" id="ARBA00029415"/>
    </source>
</evidence>
<dbReference type="SMART" id="SM00213">
    <property type="entry name" value="UBQ"/>
    <property type="match status" value="1"/>
</dbReference>
<dbReference type="GO" id="GO:0005634">
    <property type="term" value="C:nucleus"/>
    <property type="evidence" value="ECO:0007669"/>
    <property type="project" value="UniProtKB-SubCell"/>
</dbReference>
<dbReference type="InterPro" id="IPR038587">
    <property type="entry name" value="Ribosomal_eL40_sf"/>
</dbReference>
<name>A0AA40I0G1_CNENI</name>
<dbReference type="InterPro" id="IPR001975">
    <property type="entry name" value="Ribosomal_eL40_dom"/>
</dbReference>
<dbReference type="InterPro" id="IPR029071">
    <property type="entry name" value="Ubiquitin-like_domsf"/>
</dbReference>
<dbReference type="Pfam" id="PF01020">
    <property type="entry name" value="Ribosomal_L40e"/>
    <property type="match status" value="1"/>
</dbReference>
<evidence type="ECO:0000256" key="5">
    <source>
        <dbReference type="ARBA" id="ARBA00022490"/>
    </source>
</evidence>
<protein>
    <recommendedName>
        <fullName evidence="13">Ubiquitin-ribosomal protein eL40 fusion protein</fullName>
    </recommendedName>
    <alternativeName>
        <fullName evidence="11">Ubiquitin A-52 residue ribosomal protein fusion product 1</fullName>
    </alternativeName>
</protein>
<dbReference type="SMART" id="SM01377">
    <property type="entry name" value="Ribosomal_L40e"/>
    <property type="match status" value="1"/>
</dbReference>
<dbReference type="GO" id="GO:0003735">
    <property type="term" value="F:structural constituent of ribosome"/>
    <property type="evidence" value="ECO:0007669"/>
    <property type="project" value="InterPro"/>
</dbReference>
<evidence type="ECO:0000259" key="15">
    <source>
        <dbReference type="PROSITE" id="PS50053"/>
    </source>
</evidence>
<comment type="subunit">
    <text evidence="12">Part of the 60S ribosomal subunit. Interacts with UBQLN1 (via UBA domain).</text>
</comment>
<dbReference type="Pfam" id="PF00240">
    <property type="entry name" value="ubiquitin"/>
    <property type="match status" value="1"/>
</dbReference>
<comment type="function">
    <text evidence="10">Component of the 60S subunit of the ribosome. Ribosomal protein L40 is essential for translation of a subset of cellular transcripts, and especially for cap-dependent translation of vesicular stomatitis virus mRNAs.</text>
</comment>
<dbReference type="Gene3D" id="4.10.1060.50">
    <property type="match status" value="1"/>
</dbReference>